<organism evidence="6 7">
    <name type="scientific">Roseibacillus ishigakijimensis</name>
    <dbReference type="NCBI Taxonomy" id="454146"/>
    <lineage>
        <taxon>Bacteria</taxon>
        <taxon>Pseudomonadati</taxon>
        <taxon>Verrucomicrobiota</taxon>
        <taxon>Verrucomicrobiia</taxon>
        <taxon>Verrucomicrobiales</taxon>
        <taxon>Verrucomicrobiaceae</taxon>
        <taxon>Roseibacillus</taxon>
    </lineage>
</organism>
<evidence type="ECO:0000259" key="4">
    <source>
        <dbReference type="Pfam" id="PF00905"/>
    </source>
</evidence>
<keyword evidence="2" id="KW-0378">Hydrolase</keyword>
<name>A0A934RPV8_9BACT</name>
<dbReference type="InterPro" id="IPR012338">
    <property type="entry name" value="Beta-lactam/transpept-like"/>
</dbReference>
<comment type="caution">
    <text evidence="6">The sequence shown here is derived from an EMBL/GenBank/DDBJ whole genome shotgun (WGS) entry which is preliminary data.</text>
</comment>
<dbReference type="InterPro" id="IPR050515">
    <property type="entry name" value="Beta-lactam/transpept"/>
</dbReference>
<evidence type="ECO:0000313" key="6">
    <source>
        <dbReference type="EMBL" id="MBK1835304.1"/>
    </source>
</evidence>
<proteinExistence type="predicted"/>
<evidence type="ECO:0000259" key="5">
    <source>
        <dbReference type="Pfam" id="PF03717"/>
    </source>
</evidence>
<dbReference type="Pfam" id="PF00905">
    <property type="entry name" value="Transpeptidase"/>
    <property type="match status" value="1"/>
</dbReference>
<dbReference type="PANTHER" id="PTHR30627">
    <property type="entry name" value="PEPTIDOGLYCAN D,D-TRANSPEPTIDASE"/>
    <property type="match status" value="1"/>
</dbReference>
<dbReference type="GO" id="GO:0005886">
    <property type="term" value="C:plasma membrane"/>
    <property type="evidence" value="ECO:0007669"/>
    <property type="project" value="TreeGrafter"/>
</dbReference>
<dbReference type="RefSeq" id="WP_200392740.1">
    <property type="nucleotide sequence ID" value="NZ_JAENIO010000047.1"/>
</dbReference>
<dbReference type="SUPFAM" id="SSF56601">
    <property type="entry name" value="beta-lactamase/transpeptidase-like"/>
    <property type="match status" value="1"/>
</dbReference>
<dbReference type="InterPro" id="IPR005311">
    <property type="entry name" value="PBP_dimer"/>
</dbReference>
<sequence length="628" mass="68224">MKLGLQGRVFIVCLALVAGLSAVSWKLIALQWEVDRGEEKATPGRTVKRTLLAQNGYIVDRNEEVIARNNPVTTIVVDMNNLGDASVVAAGVAHARAVLHEEWASADERRRDQIVSSIRYQILDVRSDEEIVQQHLSFLVNILTPHLEEYAHRDELLARIGPVNAKSSGERVLAKEIPEEIADKIEAAVEDNRIQCLRFDKSFRRIYPNPKLAAHVVGIVNYKGEGVSGIEKSMSEYLHGKDGYEVTKRDVRDLPLGKTSGVVKPPIKGLDVQLTLDLGLQAIVEEELEEGLSFAQSTTGSIVVMEPHSGEVLAMASRPTFDLNKRENVAEAGMNFATQAVYEPGSTFKVVATAGAIESGLATEWTKVFCHHGVCNEIRPPVKDYASFGWLSLPEVLSKSSNIGTYQFAKMLGRDRFYDYMEAFGFGKSTGIDLTGEQAGLAPRSNNAREFASKCYGYAVNVTPLQVANAYCAIANGGKLMRPLLVKAVMMPNGQPIRRFRPEVIREVISPGTAHTMRRALATVTEEGGTATKAAVAGFGVAGKTGTAWKVIDGGYDKNRRVVSFVGMLPVDDPSFVCVVVVDDPRLEDGNVGGGSVAAPIFSKVATRLAAHMHLKPTRAVANPLASQ</sequence>
<feature type="domain" description="Penicillin-binding protein transpeptidase" evidence="4">
    <location>
        <begin position="300"/>
        <end position="605"/>
    </location>
</feature>
<keyword evidence="7" id="KW-1185">Reference proteome</keyword>
<dbReference type="PANTHER" id="PTHR30627:SF1">
    <property type="entry name" value="PEPTIDOGLYCAN D,D-TRANSPEPTIDASE FTSI"/>
    <property type="match status" value="1"/>
</dbReference>
<dbReference type="EMBL" id="JAENIO010000047">
    <property type="protein sequence ID" value="MBK1835304.1"/>
    <property type="molecule type" value="Genomic_DNA"/>
</dbReference>
<evidence type="ECO:0000256" key="2">
    <source>
        <dbReference type="ARBA" id="ARBA00022645"/>
    </source>
</evidence>
<dbReference type="Gene3D" id="3.90.1310.10">
    <property type="entry name" value="Penicillin-binding protein 2a (Domain 2)"/>
    <property type="match status" value="1"/>
</dbReference>
<dbReference type="InterPro" id="IPR001460">
    <property type="entry name" value="PCN-bd_Tpept"/>
</dbReference>
<reference evidence="6" key="1">
    <citation type="submission" date="2021-01" db="EMBL/GenBank/DDBJ databases">
        <title>Modified the classification status of verrucomicrobia.</title>
        <authorList>
            <person name="Feng X."/>
        </authorList>
    </citation>
    <scope>NUCLEOTIDE SEQUENCE</scope>
    <source>
        <strain evidence="6">KCTC 12986</strain>
    </source>
</reference>
<dbReference type="Pfam" id="PF03717">
    <property type="entry name" value="PBP_dimer"/>
    <property type="match status" value="1"/>
</dbReference>
<evidence type="ECO:0000256" key="1">
    <source>
        <dbReference type="ARBA" id="ARBA00004370"/>
    </source>
</evidence>
<dbReference type="Proteomes" id="UP000604083">
    <property type="component" value="Unassembled WGS sequence"/>
</dbReference>
<dbReference type="SUPFAM" id="SSF56519">
    <property type="entry name" value="Penicillin binding protein dimerisation domain"/>
    <property type="match status" value="1"/>
</dbReference>
<gene>
    <name evidence="6" type="ORF">JIN78_14640</name>
</gene>
<dbReference type="Gene3D" id="3.40.710.10">
    <property type="entry name" value="DD-peptidase/beta-lactamase superfamily"/>
    <property type="match status" value="1"/>
</dbReference>
<protein>
    <submittedName>
        <fullName evidence="6">Penicillin-binding protein 2</fullName>
    </submittedName>
</protein>
<comment type="subcellular location">
    <subcellularLocation>
        <location evidence="1">Membrane</location>
    </subcellularLocation>
</comment>
<feature type="domain" description="Penicillin-binding protein dimerisation" evidence="5">
    <location>
        <begin position="54"/>
        <end position="252"/>
    </location>
</feature>
<keyword evidence="2" id="KW-0645">Protease</keyword>
<dbReference type="InterPro" id="IPR036138">
    <property type="entry name" value="PBP_dimer_sf"/>
</dbReference>
<keyword evidence="2" id="KW-0121">Carboxypeptidase</keyword>
<dbReference type="GO" id="GO:0004180">
    <property type="term" value="F:carboxypeptidase activity"/>
    <property type="evidence" value="ECO:0007669"/>
    <property type="project" value="UniProtKB-KW"/>
</dbReference>
<dbReference type="GO" id="GO:0071555">
    <property type="term" value="P:cell wall organization"/>
    <property type="evidence" value="ECO:0007669"/>
    <property type="project" value="TreeGrafter"/>
</dbReference>
<evidence type="ECO:0000256" key="3">
    <source>
        <dbReference type="ARBA" id="ARBA00023136"/>
    </source>
</evidence>
<accession>A0A934RPV8</accession>
<keyword evidence="3" id="KW-0472">Membrane</keyword>
<dbReference type="Gene3D" id="3.30.450.330">
    <property type="match status" value="1"/>
</dbReference>
<dbReference type="GO" id="GO:0008658">
    <property type="term" value="F:penicillin binding"/>
    <property type="evidence" value="ECO:0007669"/>
    <property type="project" value="InterPro"/>
</dbReference>
<dbReference type="AlphaFoldDB" id="A0A934RPV8"/>
<evidence type="ECO:0000313" key="7">
    <source>
        <dbReference type="Proteomes" id="UP000604083"/>
    </source>
</evidence>